<dbReference type="InterPro" id="IPR029028">
    <property type="entry name" value="Alpha/beta_knot_MTases"/>
</dbReference>
<dbReference type="AlphaFoldDB" id="A0A086ZFQ8"/>
<dbReference type="GO" id="GO:0008173">
    <property type="term" value="F:RNA methyltransferase activity"/>
    <property type="evidence" value="ECO:0007669"/>
    <property type="project" value="InterPro"/>
</dbReference>
<dbReference type="EMBL" id="JGYQ01000017">
    <property type="protein sequence ID" value="KFI45358.1"/>
    <property type="molecule type" value="Genomic_DNA"/>
</dbReference>
<dbReference type="Pfam" id="PF00588">
    <property type="entry name" value="SpoU_methylase"/>
    <property type="match status" value="1"/>
</dbReference>
<dbReference type="SUPFAM" id="SSF75217">
    <property type="entry name" value="alpha/beta knot"/>
    <property type="match status" value="2"/>
</dbReference>
<protein>
    <submittedName>
        <fullName evidence="5">23S rRNA methyltransferase</fullName>
    </submittedName>
</protein>
<dbReference type="GeneID" id="303204749"/>
<dbReference type="PANTHER" id="PTHR43191:SF2">
    <property type="entry name" value="RRNA METHYLTRANSFERASE 3, MITOCHONDRIAL"/>
    <property type="match status" value="1"/>
</dbReference>
<evidence type="ECO:0000256" key="3">
    <source>
        <dbReference type="SAM" id="MobiDB-lite"/>
    </source>
</evidence>
<feature type="domain" description="tRNA/rRNA methyltransferase SpoU type" evidence="4">
    <location>
        <begin position="190"/>
        <end position="267"/>
    </location>
</feature>
<evidence type="ECO:0000313" key="5">
    <source>
        <dbReference type="EMBL" id="KFI45358.1"/>
    </source>
</evidence>
<dbReference type="GO" id="GO:0003723">
    <property type="term" value="F:RNA binding"/>
    <property type="evidence" value="ECO:0007669"/>
    <property type="project" value="InterPro"/>
</dbReference>
<dbReference type="InterPro" id="IPR051259">
    <property type="entry name" value="rRNA_Methyltransferase"/>
</dbReference>
<feature type="compositionally biased region" description="Basic and acidic residues" evidence="3">
    <location>
        <begin position="28"/>
        <end position="37"/>
    </location>
</feature>
<sequence>MHEPSEYTKQVQQSGEPIFREIGVGPWNEEHPGEPRPDIPGTPTFDARYDTELLDHGDRRNVLDRYRYWTVAAIKADLDARSRYPYEIAVENWTHDFNIGSAVRSANAFGASRVHIVGPHKWNRKGALMTELYQHVDYHPSIRELAASWRYRIAGEIAAEQARVNARIIRAQSRHRPLSADEQRQQTQSAHRLDTLHHAKIIALDILPGAVPMERYRFPERCLLLFGAEGPGLSQAALDQADDVVYISQFGSVRSINAGAAAAVAMHSWVAQHAVIDGPGAASESGSSATVHR</sequence>
<comment type="caution">
    <text evidence="5">The sequence shown here is derived from an EMBL/GenBank/DDBJ whole genome shotgun (WGS) entry which is preliminary data.</text>
</comment>
<evidence type="ECO:0000313" key="6">
    <source>
        <dbReference type="Proteomes" id="UP000029093"/>
    </source>
</evidence>
<dbReference type="OrthoDB" id="9786891at2"/>
<dbReference type="GO" id="GO:0032259">
    <property type="term" value="P:methylation"/>
    <property type="evidence" value="ECO:0007669"/>
    <property type="project" value="UniProtKB-KW"/>
</dbReference>
<dbReference type="InterPro" id="IPR001537">
    <property type="entry name" value="SpoU_MeTrfase"/>
</dbReference>
<dbReference type="GO" id="GO:0006396">
    <property type="term" value="P:RNA processing"/>
    <property type="evidence" value="ECO:0007669"/>
    <property type="project" value="InterPro"/>
</dbReference>
<dbReference type="Gene3D" id="3.40.1280.10">
    <property type="match status" value="1"/>
</dbReference>
<name>A0A086ZFQ8_9BIFI</name>
<evidence type="ECO:0000256" key="2">
    <source>
        <dbReference type="ARBA" id="ARBA00022679"/>
    </source>
</evidence>
<proteinExistence type="predicted"/>
<dbReference type="Proteomes" id="UP000029093">
    <property type="component" value="Unassembled WGS sequence"/>
</dbReference>
<dbReference type="RefSeq" id="WP_026503209.1">
    <property type="nucleotide sequence ID" value="NZ_JGYQ01000017.1"/>
</dbReference>
<feature type="region of interest" description="Disordered" evidence="3">
    <location>
        <begin position="1"/>
        <end position="42"/>
    </location>
</feature>
<keyword evidence="2 5" id="KW-0808">Transferase</keyword>
<organism evidence="5 6">
    <name type="scientific">Bifidobacterium boum</name>
    <dbReference type="NCBI Taxonomy" id="78343"/>
    <lineage>
        <taxon>Bacteria</taxon>
        <taxon>Bacillati</taxon>
        <taxon>Actinomycetota</taxon>
        <taxon>Actinomycetes</taxon>
        <taxon>Bifidobacteriales</taxon>
        <taxon>Bifidobacteriaceae</taxon>
        <taxon>Bifidobacterium</taxon>
    </lineage>
</organism>
<gene>
    <name evidence="5" type="ORF">BBOU_1645</name>
</gene>
<evidence type="ECO:0000259" key="4">
    <source>
        <dbReference type="Pfam" id="PF00588"/>
    </source>
</evidence>
<keyword evidence="6" id="KW-1185">Reference proteome</keyword>
<dbReference type="InterPro" id="IPR029026">
    <property type="entry name" value="tRNA_m1G_MTases_N"/>
</dbReference>
<accession>A0A086ZFQ8</accession>
<dbReference type="PANTHER" id="PTHR43191">
    <property type="entry name" value="RRNA METHYLTRANSFERASE 3"/>
    <property type="match status" value="1"/>
</dbReference>
<evidence type="ECO:0000256" key="1">
    <source>
        <dbReference type="ARBA" id="ARBA00022603"/>
    </source>
</evidence>
<keyword evidence="1 5" id="KW-0489">Methyltransferase</keyword>
<reference evidence="5 6" key="1">
    <citation type="submission" date="2014-03" db="EMBL/GenBank/DDBJ databases">
        <title>Genomics of Bifidobacteria.</title>
        <authorList>
            <person name="Ventura M."/>
            <person name="Milani C."/>
            <person name="Lugli G.A."/>
        </authorList>
    </citation>
    <scope>NUCLEOTIDE SEQUENCE [LARGE SCALE GENOMIC DNA]</scope>
    <source>
        <strain evidence="5 6">LMG 10736</strain>
    </source>
</reference>